<dbReference type="KEGG" id="vg:26049038"/>
<feature type="domain" description="Phospholipase/carboxylesterase/thioesterase" evidence="3">
    <location>
        <begin position="4"/>
        <end position="213"/>
    </location>
</feature>
<proteinExistence type="inferred from homology"/>
<comment type="similarity">
    <text evidence="1">Belongs to the AB hydrolase superfamily. AB hydrolase 2 family.</text>
</comment>
<dbReference type="Pfam" id="PF02230">
    <property type="entry name" value="Abhydrolase_2"/>
    <property type="match status" value="1"/>
</dbReference>
<dbReference type="Gene3D" id="3.40.50.1820">
    <property type="entry name" value="alpha/beta hydrolase"/>
    <property type="match status" value="1"/>
</dbReference>
<organism evidence="4 5">
    <name type="scientific">Chrysochromulina ericina virus CeV-01B</name>
    <dbReference type="NCBI Taxonomy" id="3070830"/>
    <lineage>
        <taxon>Viruses</taxon>
        <taxon>Varidnaviria</taxon>
        <taxon>Bamfordvirae</taxon>
        <taxon>Nucleocytoviricota</taxon>
        <taxon>Megaviricetes</taxon>
        <taxon>Imitervirales</taxon>
        <taxon>Mesomimiviridae</taxon>
        <taxon>Tethysvirus</taxon>
        <taxon>Tethysvirus raunefjordenense</taxon>
    </lineage>
</organism>
<evidence type="ECO:0000256" key="1">
    <source>
        <dbReference type="ARBA" id="ARBA00006499"/>
    </source>
</evidence>
<reference evidence="4 5" key="1">
    <citation type="journal article" date="2015" name="Genome Announc.">
        <title>The 474-Kilobase-Pair Complete Genome Sequence of CeV-01B, a Virus Infecting Haptolina (Chrysochromulina) ericina (Prymnesiophyceae).</title>
        <authorList>
            <person name="Gallot-Lavallee L."/>
            <person name="Pagarete A."/>
            <person name="Legendre M."/>
            <person name="Santini S."/>
            <person name="Sandaa R.A."/>
            <person name="Himmelbauer H."/>
            <person name="Ogata H."/>
            <person name="Bratbak G."/>
            <person name="Claverie J.M."/>
        </authorList>
    </citation>
    <scope>NUCLEOTIDE SEQUENCE [LARGE SCALE GENOMIC DNA]</scope>
    <source>
        <strain evidence="4">CeV-01B</strain>
    </source>
</reference>
<dbReference type="EMBL" id="KT820662">
    <property type="protein sequence ID" value="ALH23077.1"/>
    <property type="molecule type" value="Genomic_DNA"/>
</dbReference>
<dbReference type="InterPro" id="IPR050565">
    <property type="entry name" value="LYPA1-2/EST-like"/>
</dbReference>
<evidence type="ECO:0000259" key="3">
    <source>
        <dbReference type="Pfam" id="PF02230"/>
    </source>
</evidence>
<keyword evidence="5" id="KW-1185">Reference proteome</keyword>
<accession>A0A0N9R3I3</accession>
<evidence type="ECO:0000256" key="2">
    <source>
        <dbReference type="ARBA" id="ARBA00022801"/>
    </source>
</evidence>
<evidence type="ECO:0000313" key="4">
    <source>
        <dbReference type="EMBL" id="ALH23077.1"/>
    </source>
</evidence>
<evidence type="ECO:0000313" key="5">
    <source>
        <dbReference type="Proteomes" id="UP000203826"/>
    </source>
</evidence>
<keyword evidence="2" id="KW-0378">Hydrolase</keyword>
<dbReference type="InterPro" id="IPR003140">
    <property type="entry name" value="PLipase/COase/thioEstase"/>
</dbReference>
<sequence>MIFNAIDVHLYTLIILHGMFQTSKSLISLANYIQNYNKNIKIILPDAPKINISWNTPPDYNVSSWYNYYTRYDGLFIHDKININDFNQQTIRINNIIERESKLVNYNKIIIAGISQGGTLALNIGLNYKEKLAGIIGIHTILMDNIVNLNNIQKIPIYLFSGNKDNIYNIDFQKKSFKKLKLQNIIITNWFIENNLGHCEYSIKEFEFIVKSIQNILV</sequence>
<protein>
    <submittedName>
        <fullName evidence="4">Phospholipase/Carboxylesterase</fullName>
    </submittedName>
</protein>
<dbReference type="InterPro" id="IPR029058">
    <property type="entry name" value="AB_hydrolase_fold"/>
</dbReference>
<name>A0A0N9R3I3_9VIRU</name>
<dbReference type="GO" id="GO:0008474">
    <property type="term" value="F:palmitoyl-(protein) hydrolase activity"/>
    <property type="evidence" value="ECO:0007669"/>
    <property type="project" value="TreeGrafter"/>
</dbReference>
<dbReference type="Proteomes" id="UP000203826">
    <property type="component" value="Segment"/>
</dbReference>
<gene>
    <name evidence="4" type="ORF">ceV_171</name>
</gene>
<dbReference type="PANTHER" id="PTHR10655:SF17">
    <property type="entry name" value="LYSOPHOSPHOLIPASE-LIKE PROTEIN 1"/>
    <property type="match status" value="1"/>
</dbReference>
<dbReference type="SUPFAM" id="SSF53474">
    <property type="entry name" value="alpha/beta-Hydrolases"/>
    <property type="match status" value="1"/>
</dbReference>
<dbReference type="PANTHER" id="PTHR10655">
    <property type="entry name" value="LYSOPHOSPHOLIPASE-RELATED"/>
    <property type="match status" value="1"/>
</dbReference>
<dbReference type="GO" id="GO:0052689">
    <property type="term" value="F:carboxylic ester hydrolase activity"/>
    <property type="evidence" value="ECO:0007669"/>
    <property type="project" value="TreeGrafter"/>
</dbReference>